<dbReference type="GO" id="GO:0016787">
    <property type="term" value="F:hydrolase activity"/>
    <property type="evidence" value="ECO:0007669"/>
    <property type="project" value="UniProtKB-KW"/>
</dbReference>
<evidence type="ECO:0000313" key="3">
    <source>
        <dbReference type="Proteomes" id="UP000308953"/>
    </source>
</evidence>
<reference evidence="2 3" key="1">
    <citation type="submission" date="2018-10" db="EMBL/GenBank/DDBJ databases">
        <title>Fifty Aureobasidium pullulans genomes reveal a recombining polyextremotolerant generalist.</title>
        <authorList>
            <person name="Gostincar C."/>
            <person name="Turk M."/>
            <person name="Zajc J."/>
            <person name="Gunde-Cimerman N."/>
        </authorList>
    </citation>
    <scope>NUCLEOTIDE SEQUENCE [LARGE SCALE GENOMIC DNA]</scope>
    <source>
        <strain evidence="2 3">EXF-9785</strain>
    </source>
</reference>
<feature type="domain" description="AB hydrolase-1" evidence="1">
    <location>
        <begin position="33"/>
        <end position="270"/>
    </location>
</feature>
<sequence length="278" mass="30334">MAIQLQRSSPVSSCIYLERKTTNMSNAATKPVIVIVPGAWHVPAHYAYLALKLNSIGYTVDCLELSSTNDEKDLPENTWIEDINIIRNAITSHTEAGRDVAVVMHSFGGMTGSEAACGLGKKESETSGAVVKLIYMTAFMIQEGQTRASLGVGDDWPEIAELDDPKNPKALVPLDPKHFFYHDVPEQKTQRALDNLGGCPLSHVMNTPTKVAWREIPTAYLICEDDRALTFNGQKQLIDAVRAQGVEVEVASLKASHSPFLSMPGETAKAIHGFLEKA</sequence>
<gene>
    <name evidence="2" type="ORF">D6D10_04750</name>
</gene>
<comment type="caution">
    <text evidence="2">The sequence shown here is derived from an EMBL/GenBank/DDBJ whole genome shotgun (WGS) entry which is preliminary data.</text>
</comment>
<dbReference type="Gene3D" id="3.40.50.1820">
    <property type="entry name" value="alpha/beta hydrolase"/>
    <property type="match status" value="1"/>
</dbReference>
<dbReference type="InterPro" id="IPR000073">
    <property type="entry name" value="AB_hydrolase_1"/>
</dbReference>
<dbReference type="InterPro" id="IPR052897">
    <property type="entry name" value="Sec-Metab_Biosynth_Hydrolase"/>
</dbReference>
<name>A0A4S9EVD4_AURPU</name>
<evidence type="ECO:0000313" key="2">
    <source>
        <dbReference type="EMBL" id="THX38842.1"/>
    </source>
</evidence>
<protein>
    <submittedName>
        <fullName evidence="2">Alpha/beta-hydrolase</fullName>
    </submittedName>
</protein>
<keyword evidence="2" id="KW-0378">Hydrolase</keyword>
<dbReference type="EMBL" id="QZAV01000088">
    <property type="protein sequence ID" value="THX38842.1"/>
    <property type="molecule type" value="Genomic_DNA"/>
</dbReference>
<dbReference type="AlphaFoldDB" id="A0A4S9EVD4"/>
<accession>A0A4S9EVD4</accession>
<evidence type="ECO:0000259" key="1">
    <source>
        <dbReference type="Pfam" id="PF12697"/>
    </source>
</evidence>
<dbReference type="InterPro" id="IPR029058">
    <property type="entry name" value="AB_hydrolase_fold"/>
</dbReference>
<proteinExistence type="predicted"/>
<dbReference type="Proteomes" id="UP000308953">
    <property type="component" value="Unassembled WGS sequence"/>
</dbReference>
<dbReference type="PANTHER" id="PTHR37017:SF11">
    <property type="entry name" value="ESTERASE_LIPASE_THIOESTERASE DOMAIN-CONTAINING PROTEIN"/>
    <property type="match status" value="1"/>
</dbReference>
<dbReference type="Pfam" id="PF12697">
    <property type="entry name" value="Abhydrolase_6"/>
    <property type="match status" value="1"/>
</dbReference>
<dbReference type="PANTHER" id="PTHR37017">
    <property type="entry name" value="AB HYDROLASE-1 DOMAIN-CONTAINING PROTEIN-RELATED"/>
    <property type="match status" value="1"/>
</dbReference>
<organism evidence="2 3">
    <name type="scientific">Aureobasidium pullulans</name>
    <name type="common">Black yeast</name>
    <name type="synonym">Pullularia pullulans</name>
    <dbReference type="NCBI Taxonomy" id="5580"/>
    <lineage>
        <taxon>Eukaryota</taxon>
        <taxon>Fungi</taxon>
        <taxon>Dikarya</taxon>
        <taxon>Ascomycota</taxon>
        <taxon>Pezizomycotina</taxon>
        <taxon>Dothideomycetes</taxon>
        <taxon>Dothideomycetidae</taxon>
        <taxon>Dothideales</taxon>
        <taxon>Saccotheciaceae</taxon>
        <taxon>Aureobasidium</taxon>
    </lineage>
</organism>
<dbReference type="SUPFAM" id="SSF53474">
    <property type="entry name" value="alpha/beta-Hydrolases"/>
    <property type="match status" value="1"/>
</dbReference>